<dbReference type="PANTHER" id="PTHR10414">
    <property type="entry name" value="ETHANOLAMINEPHOSPHOTRANSFERASE"/>
    <property type="match status" value="1"/>
</dbReference>
<evidence type="ECO:0000313" key="10">
    <source>
        <dbReference type="EMBL" id="CAD7625704.1"/>
    </source>
</evidence>
<dbReference type="AlphaFoldDB" id="A0A7R9PYP5"/>
<dbReference type="Pfam" id="PF00096">
    <property type="entry name" value="zf-C2H2"/>
    <property type="match status" value="1"/>
</dbReference>
<dbReference type="InterPro" id="IPR013087">
    <property type="entry name" value="Znf_C2H2_type"/>
</dbReference>
<keyword evidence="5" id="KW-0479">Metal-binding</keyword>
<feature type="transmembrane region" description="Helical" evidence="8">
    <location>
        <begin position="160"/>
        <end position="176"/>
    </location>
</feature>
<evidence type="ECO:0000256" key="5">
    <source>
        <dbReference type="PROSITE-ProRule" id="PRU00042"/>
    </source>
</evidence>
<feature type="region of interest" description="Disordered" evidence="7">
    <location>
        <begin position="486"/>
        <end position="522"/>
    </location>
</feature>
<dbReference type="EMBL" id="OC857841">
    <property type="protein sequence ID" value="CAD7625704.1"/>
    <property type="molecule type" value="Genomic_DNA"/>
</dbReference>
<feature type="transmembrane region" description="Helical" evidence="8">
    <location>
        <begin position="348"/>
        <end position="369"/>
    </location>
</feature>
<keyword evidence="3 6" id="KW-0808">Transferase</keyword>
<keyword evidence="5" id="KW-0863">Zinc-finger</keyword>
<dbReference type="PROSITE" id="PS50157">
    <property type="entry name" value="ZINC_FINGER_C2H2_2"/>
    <property type="match status" value="2"/>
</dbReference>
<organism evidence="10">
    <name type="scientific">Medioppia subpectinata</name>
    <dbReference type="NCBI Taxonomy" id="1979941"/>
    <lineage>
        <taxon>Eukaryota</taxon>
        <taxon>Metazoa</taxon>
        <taxon>Ecdysozoa</taxon>
        <taxon>Arthropoda</taxon>
        <taxon>Chelicerata</taxon>
        <taxon>Arachnida</taxon>
        <taxon>Acari</taxon>
        <taxon>Acariformes</taxon>
        <taxon>Sarcoptiformes</taxon>
        <taxon>Oribatida</taxon>
        <taxon>Brachypylina</taxon>
        <taxon>Oppioidea</taxon>
        <taxon>Oppiidae</taxon>
        <taxon>Medioppia</taxon>
    </lineage>
</organism>
<feature type="compositionally biased region" description="Low complexity" evidence="7">
    <location>
        <begin position="499"/>
        <end position="522"/>
    </location>
</feature>
<accession>A0A7R9PYP5</accession>
<dbReference type="SUPFAM" id="SSF57667">
    <property type="entry name" value="beta-beta-alpha zinc fingers"/>
    <property type="match status" value="1"/>
</dbReference>
<feature type="transmembrane region" description="Helical" evidence="8">
    <location>
        <begin position="323"/>
        <end position="342"/>
    </location>
</feature>
<dbReference type="GO" id="GO:0008270">
    <property type="term" value="F:zinc ion binding"/>
    <property type="evidence" value="ECO:0007669"/>
    <property type="project" value="UniProtKB-KW"/>
</dbReference>
<name>A0A7R9PYP5_9ACAR</name>
<dbReference type="PROSITE" id="PS00028">
    <property type="entry name" value="ZINC_FINGER_C2H2_1"/>
    <property type="match status" value="2"/>
</dbReference>
<comment type="subcellular location">
    <subcellularLocation>
        <location evidence="1">Membrane</location>
    </subcellularLocation>
</comment>
<keyword evidence="5" id="KW-0862">Zinc</keyword>
<dbReference type="GO" id="GO:0005794">
    <property type="term" value="C:Golgi apparatus"/>
    <property type="evidence" value="ECO:0007669"/>
    <property type="project" value="TreeGrafter"/>
</dbReference>
<evidence type="ECO:0000259" key="9">
    <source>
        <dbReference type="PROSITE" id="PS50157"/>
    </source>
</evidence>
<evidence type="ECO:0000313" key="11">
    <source>
        <dbReference type="Proteomes" id="UP000759131"/>
    </source>
</evidence>
<keyword evidence="8" id="KW-0812">Transmembrane</keyword>
<dbReference type="GO" id="GO:0004307">
    <property type="term" value="F:ethanolaminephosphotransferase activity"/>
    <property type="evidence" value="ECO:0007669"/>
    <property type="project" value="TreeGrafter"/>
</dbReference>
<feature type="domain" description="C2H2-type" evidence="9">
    <location>
        <begin position="470"/>
        <end position="498"/>
    </location>
</feature>
<evidence type="ECO:0000256" key="8">
    <source>
        <dbReference type="SAM" id="Phobius"/>
    </source>
</evidence>
<feature type="transmembrane region" description="Helical" evidence="8">
    <location>
        <begin position="293"/>
        <end position="311"/>
    </location>
</feature>
<feature type="transmembrane region" description="Helical" evidence="8">
    <location>
        <begin position="229"/>
        <end position="250"/>
    </location>
</feature>
<feature type="compositionally biased region" description="Polar residues" evidence="7">
    <location>
        <begin position="392"/>
        <end position="407"/>
    </location>
</feature>
<evidence type="ECO:0000256" key="6">
    <source>
        <dbReference type="RuleBase" id="RU003750"/>
    </source>
</evidence>
<keyword evidence="4 8" id="KW-0472">Membrane</keyword>
<proteinExistence type="inferred from homology"/>
<reference evidence="10" key="1">
    <citation type="submission" date="2020-11" db="EMBL/GenBank/DDBJ databases">
        <authorList>
            <person name="Tran Van P."/>
        </authorList>
    </citation>
    <scope>NUCLEOTIDE SEQUENCE</scope>
</reference>
<evidence type="ECO:0000256" key="3">
    <source>
        <dbReference type="ARBA" id="ARBA00022679"/>
    </source>
</evidence>
<evidence type="ECO:0000256" key="1">
    <source>
        <dbReference type="ARBA" id="ARBA00004370"/>
    </source>
</evidence>
<feature type="transmembrane region" description="Helical" evidence="8">
    <location>
        <begin position="188"/>
        <end position="209"/>
    </location>
</feature>
<dbReference type="InterPro" id="IPR036236">
    <property type="entry name" value="Znf_C2H2_sf"/>
</dbReference>
<dbReference type="PANTHER" id="PTHR10414:SF71">
    <property type="entry name" value="FI05338P"/>
    <property type="match status" value="1"/>
</dbReference>
<evidence type="ECO:0000256" key="2">
    <source>
        <dbReference type="ARBA" id="ARBA00010441"/>
    </source>
</evidence>
<dbReference type="Proteomes" id="UP000759131">
    <property type="component" value="Unassembled WGS sequence"/>
</dbReference>
<feature type="transmembrane region" description="Helical" evidence="8">
    <location>
        <begin position="92"/>
        <end position="110"/>
    </location>
</feature>
<dbReference type="Gene3D" id="1.20.120.1760">
    <property type="match status" value="1"/>
</dbReference>
<feature type="domain" description="C2H2-type" evidence="9">
    <location>
        <begin position="442"/>
        <end position="469"/>
    </location>
</feature>
<dbReference type="PROSITE" id="PS00379">
    <property type="entry name" value="CDP_ALCOHOL_P_TRANSF"/>
    <property type="match status" value="1"/>
</dbReference>
<dbReference type="InterPro" id="IPR014472">
    <property type="entry name" value="CHOPT"/>
</dbReference>
<evidence type="ECO:0000256" key="4">
    <source>
        <dbReference type="ARBA" id="ARBA00023136"/>
    </source>
</evidence>
<dbReference type="OrthoDB" id="196717at2759"/>
<dbReference type="Pfam" id="PF01066">
    <property type="entry name" value="CDP-OH_P_transf"/>
    <property type="match status" value="1"/>
</dbReference>
<dbReference type="EMBL" id="CAJPIZ010003266">
    <property type="protein sequence ID" value="CAG2106134.1"/>
    <property type="molecule type" value="Genomic_DNA"/>
</dbReference>
<keyword evidence="8" id="KW-1133">Transmembrane helix</keyword>
<dbReference type="FunFam" id="3.30.160.60:FF:000256">
    <property type="entry name" value="PLAG1 like zinc finger 2"/>
    <property type="match status" value="1"/>
</dbReference>
<dbReference type="InterPro" id="IPR000462">
    <property type="entry name" value="CDP-OH_P_trans"/>
</dbReference>
<dbReference type="InterPro" id="IPR048254">
    <property type="entry name" value="CDP_ALCOHOL_P_TRANSF_CS"/>
</dbReference>
<comment type="similarity">
    <text evidence="2 6">Belongs to the CDP-alcohol phosphatidyltransferase class-I family.</text>
</comment>
<dbReference type="InterPro" id="IPR043130">
    <property type="entry name" value="CDP-OH_PTrfase_TM_dom"/>
</dbReference>
<gene>
    <name evidence="10" type="ORF">OSB1V03_LOCUS6137</name>
</gene>
<keyword evidence="11" id="KW-1185">Reference proteome</keyword>
<feature type="transmembrane region" description="Helical" evidence="8">
    <location>
        <begin position="131"/>
        <end position="148"/>
    </location>
</feature>
<feature type="transmembrane region" description="Helical" evidence="8">
    <location>
        <begin position="53"/>
        <end position="72"/>
    </location>
</feature>
<dbReference type="Gene3D" id="3.30.160.60">
    <property type="entry name" value="Classic Zinc Finger"/>
    <property type="match status" value="2"/>
</dbReference>
<sequence>MSFQYKYLSNAHLKGFENYKYSSLDTSPLSNYVMHPFWNFTVKIVPTWLAPNLLTFTGFLFTVGNGLLLTIYDKDFCGSSDAYKWCLPVPAWVWLACAVSHFLAHTLDGIDGKHARRTNSSGPLGELMDHGLDSWTALFIPFCIYSIFGREDYSESPMRMLFIFWTVFLTFYLSHWEKYNTGILYLPWSYDASQIALFSMYLLTYFGSYKYWKFMVPVLNISSGRLFELISYVGSFIVSAPVTVYNVYSCKHLKQPTFWESFRPLVPLIVLFSITTGWAAFSPNNVIDREPRTFYFMVGTVFANIACRLIVSQMSSTRCEAVNWFLLPLAVTVMAVTTLPMSERQEVLLLRMNSILFCFLHIHYGVCVVRQMCDHFRINCFSLKKRDNSEEATNNTTAISLNNSRNDGQPIGHVLAKKSQPKTKCVESCSRPTKRPPSERRFKCDQCERMFFTRKDVKRHLVVHTGIRNFACPFCTQRFGRKDHLVRHAKKSHNRDTRSSTALKAGSSSSTHTSNKSHSCSSLIQPKTATIPVVLGQQLPHNHNNNIKQSFNYGNSQSAEHSALVLLSNTNNNHLNSNVDNHCSGYANHSNPNLTNLGMNGIHANESLSHYMSGVHSFDEIMASNVIKSEPSLGSHHYFTFPVNSYPLPSPSFLPNCLVANSSANVSSCGTTATVAAFGIPVSNMANVSSNQIHTTFSVDVNPSLPHFNQAFQ</sequence>
<protein>
    <recommendedName>
        <fullName evidence="9">C2H2-type domain-containing protein</fullName>
    </recommendedName>
</protein>
<feature type="transmembrane region" description="Helical" evidence="8">
    <location>
        <begin position="262"/>
        <end position="281"/>
    </location>
</feature>
<evidence type="ECO:0000256" key="7">
    <source>
        <dbReference type="SAM" id="MobiDB-lite"/>
    </source>
</evidence>
<dbReference type="GO" id="GO:0006646">
    <property type="term" value="P:phosphatidylethanolamine biosynthetic process"/>
    <property type="evidence" value="ECO:0007669"/>
    <property type="project" value="TreeGrafter"/>
</dbReference>
<dbReference type="FunFam" id="1.20.120.1760:FF:000016">
    <property type="entry name" value="ethanolaminephosphotransferase 1"/>
    <property type="match status" value="1"/>
</dbReference>
<feature type="region of interest" description="Disordered" evidence="7">
    <location>
        <begin position="392"/>
        <end position="411"/>
    </location>
</feature>
<dbReference type="GO" id="GO:0005789">
    <property type="term" value="C:endoplasmic reticulum membrane"/>
    <property type="evidence" value="ECO:0007669"/>
    <property type="project" value="TreeGrafter"/>
</dbReference>
<dbReference type="SMART" id="SM00355">
    <property type="entry name" value="ZnF_C2H2"/>
    <property type="match status" value="2"/>
</dbReference>